<feature type="region of interest" description="Disordered" evidence="1">
    <location>
        <begin position="322"/>
        <end position="351"/>
    </location>
</feature>
<reference evidence="2 3" key="1">
    <citation type="submission" date="2018-12" db="EMBL/GenBank/DDBJ databases">
        <title>Draft genome sequence of Xylaria grammica IHI A82.</title>
        <authorList>
            <person name="Buettner E."/>
            <person name="Kellner H."/>
        </authorList>
    </citation>
    <scope>NUCLEOTIDE SEQUENCE [LARGE SCALE GENOMIC DNA]</scope>
    <source>
        <strain evidence="2 3">IHI A82</strain>
    </source>
</reference>
<dbReference type="Gene3D" id="3.30.710.10">
    <property type="entry name" value="Potassium Channel Kv1.1, Chain A"/>
    <property type="match status" value="1"/>
</dbReference>
<dbReference type="EMBL" id="RYZI01000217">
    <property type="protein sequence ID" value="RWA08126.1"/>
    <property type="molecule type" value="Genomic_DNA"/>
</dbReference>
<protein>
    <recommendedName>
        <fullName evidence="4">BTB domain-containing protein</fullName>
    </recommendedName>
</protein>
<dbReference type="Proteomes" id="UP000286045">
    <property type="component" value="Unassembled WGS sequence"/>
</dbReference>
<comment type="caution">
    <text evidence="2">The sequence shown here is derived from an EMBL/GenBank/DDBJ whole genome shotgun (WGS) entry which is preliminary data.</text>
</comment>
<accession>A0A439D170</accession>
<feature type="region of interest" description="Disordered" evidence="1">
    <location>
        <begin position="52"/>
        <end position="80"/>
    </location>
</feature>
<sequence>MRCQHVADTSLTHQAAMTPNPICLDSSRTHHLESGMLDPDGDILVIVPRKLPENLVENPGPSERESTEAELETTEPQEEDALAQDAVIEEALNNGEQQPDASATLEEQWRFKASSKHLALASTYAKAMMAGPWREANEIHSDGLLHWTLSGFDENAISIILSIVHGLNRRVPRAVKLSMLAEIARAVDYLSCHEVMELYASIWVEHLRDVTDSSREDWDSWISIAGVFQNAEIFNRWTRVAIIQKLNLPPSLELPILSQAYGTLLRQMRANSLPSLCPTKPYEGLSVSSVIKTIRGLAVPEWYSKVNGTEEPAPNPFEFWGAPKKSKQQHKKAKTKVKRKSQTSDGWGGYGPVEEVEELEDLMVIEHNCGFDELVATINSLESQIQGLDLGNDLSIRRVE</sequence>
<organism evidence="2 3">
    <name type="scientific">Xylaria grammica</name>
    <dbReference type="NCBI Taxonomy" id="363999"/>
    <lineage>
        <taxon>Eukaryota</taxon>
        <taxon>Fungi</taxon>
        <taxon>Dikarya</taxon>
        <taxon>Ascomycota</taxon>
        <taxon>Pezizomycotina</taxon>
        <taxon>Sordariomycetes</taxon>
        <taxon>Xylariomycetidae</taxon>
        <taxon>Xylariales</taxon>
        <taxon>Xylariaceae</taxon>
        <taxon>Xylaria</taxon>
    </lineage>
</organism>
<proteinExistence type="predicted"/>
<evidence type="ECO:0000313" key="3">
    <source>
        <dbReference type="Proteomes" id="UP000286045"/>
    </source>
</evidence>
<feature type="compositionally biased region" description="Basic residues" evidence="1">
    <location>
        <begin position="324"/>
        <end position="341"/>
    </location>
</feature>
<evidence type="ECO:0000313" key="2">
    <source>
        <dbReference type="EMBL" id="RWA08126.1"/>
    </source>
</evidence>
<dbReference type="AlphaFoldDB" id="A0A439D170"/>
<dbReference type="STRING" id="363999.A0A439D170"/>
<evidence type="ECO:0000256" key="1">
    <source>
        <dbReference type="SAM" id="MobiDB-lite"/>
    </source>
</evidence>
<feature type="compositionally biased region" description="Acidic residues" evidence="1">
    <location>
        <begin position="68"/>
        <end position="80"/>
    </location>
</feature>
<dbReference type="InterPro" id="IPR011333">
    <property type="entry name" value="SKP1/BTB/POZ_sf"/>
</dbReference>
<name>A0A439D170_9PEZI</name>
<gene>
    <name evidence="2" type="ORF">EKO27_g6978</name>
</gene>
<evidence type="ECO:0008006" key="4">
    <source>
        <dbReference type="Google" id="ProtNLM"/>
    </source>
</evidence>
<keyword evidence="3" id="KW-1185">Reference proteome</keyword>